<name>A0A1I3Y5V0_9PROT</name>
<evidence type="ECO:0000256" key="11">
    <source>
        <dbReference type="ARBA" id="ARBA00023235"/>
    </source>
</evidence>
<evidence type="ECO:0000256" key="2">
    <source>
        <dbReference type="ARBA" id="ARBA00000909"/>
    </source>
</evidence>
<comment type="similarity">
    <text evidence="4 19">In the C-terminal section; belongs to the NnrD/CARKD family.</text>
</comment>
<feature type="binding site" evidence="18">
    <location>
        <begin position="62"/>
        <end position="66"/>
    </location>
    <ligand>
        <name>(6S)-NADPHX</name>
        <dbReference type="ChEBI" id="CHEBI:64076"/>
    </ligand>
</feature>
<feature type="binding site" evidence="18">
    <location>
        <position position="166"/>
    </location>
    <ligand>
        <name>K(+)</name>
        <dbReference type="ChEBI" id="CHEBI:29103"/>
    </ligand>
</feature>
<comment type="caution">
    <text evidence="18">Lacks conserved residue(s) required for the propagation of feature annotation.</text>
</comment>
<keyword evidence="9 18" id="KW-0630">Potassium</keyword>
<feature type="binding site" evidence="17">
    <location>
        <position position="374"/>
    </location>
    <ligand>
        <name>(6S)-NADPHX</name>
        <dbReference type="ChEBI" id="CHEBI:64076"/>
    </ligand>
</feature>
<keyword evidence="22" id="KW-0808">Transferase</keyword>
<sequence length="511" mass="54318">MTHTIDPVFLTEEIRAIEQAAFSMPNPPDLMEKAGRAAAEAARDKFSANKTLRVLVLAGPGNNGGDAFVAARYLKQWGHTVTVVFCADPERLPQDAKKARQAWLNNQGEIQPDIPDSSGVQNWDLIIDGLFGIGLNPNRPLTGQYLDWINTVNAMRTPVLALDIPSGLGSDDGGIYGAAIDASVTVTFIGLKPGILTQYGPQYCGEHIVCDLDLDSVAISSPHAWVINRKLAEILLPVSRTANSHKGSFGSIGILGGNNGMVGATILAGRAACYLGTGRVYLGILATSAPDFDLLHPELMLRAPSELFELSTINCLVVGPGMSMNETTYAWVEKTLESDLPLVLDADALNHIAFHSELARKLKHREAPAVLTPHPAEAARLLDTDVATVQRNRMDAAICLSRNLNCTVLLKGSGSICTLADGTCFFNTSGNPGLSSAGTGDVLAGIIGALIAQGQKPNDALLLAVYLHGAAADALLEQNNGPVGMTASEIITAARLLLNKWVYQKNETRNT</sequence>
<dbReference type="InterPro" id="IPR029056">
    <property type="entry name" value="Ribokinase-like"/>
</dbReference>
<evidence type="ECO:0000259" key="21">
    <source>
        <dbReference type="PROSITE" id="PS51385"/>
    </source>
</evidence>
<keyword evidence="8 17" id="KW-0521">NADP</keyword>
<keyword evidence="7 17" id="KW-0067">ATP-binding</keyword>
<dbReference type="GO" id="GO:0052855">
    <property type="term" value="F:ADP-dependent NAD(P)H-hydrate dehydratase activity"/>
    <property type="evidence" value="ECO:0007669"/>
    <property type="project" value="UniProtKB-UniRule"/>
</dbReference>
<dbReference type="InterPro" id="IPR017953">
    <property type="entry name" value="Carbohydrate_kinase_pred_CS"/>
</dbReference>
<comment type="function">
    <text evidence="18">Catalyzes the epimerization of the S- and R-forms of NAD(P)HX, a damaged form of NAD(P)H that is a result of enzymatic or heat-dependent hydration. This is a prerequisite for the S-specific NAD(P)H-hydrate dehydratase to allow the repair of both epimers of NAD(P)HX.</text>
</comment>
<evidence type="ECO:0000256" key="5">
    <source>
        <dbReference type="ARBA" id="ARBA00022723"/>
    </source>
</evidence>
<evidence type="ECO:0000256" key="8">
    <source>
        <dbReference type="ARBA" id="ARBA00022857"/>
    </source>
</evidence>
<dbReference type="GO" id="GO:0110051">
    <property type="term" value="P:metabolite repair"/>
    <property type="evidence" value="ECO:0007669"/>
    <property type="project" value="TreeGrafter"/>
</dbReference>
<feature type="binding site" evidence="17">
    <location>
        <position position="264"/>
    </location>
    <ligand>
        <name>(6S)-NADPHX</name>
        <dbReference type="ChEBI" id="CHEBI:64076"/>
    </ligand>
</feature>
<comment type="subunit">
    <text evidence="17">Homotetramer.</text>
</comment>
<comment type="function">
    <text evidence="14 19">Bifunctional enzyme that catalyzes the epimerization of the S- and R-forms of NAD(P)HX and the dehydration of the S-form of NAD(P)HX at the expense of ADP, which is converted to AMP. This allows the repair of both epimers of NAD(P)HX, a damaged form of NAD(P)H that is a result of enzymatic or heat-dependent hydration.</text>
</comment>
<dbReference type="Pfam" id="PF03853">
    <property type="entry name" value="YjeF_N"/>
    <property type="match status" value="1"/>
</dbReference>
<dbReference type="EC" id="4.2.1.136" evidence="19"/>
<feature type="binding site" evidence="18">
    <location>
        <position position="163"/>
    </location>
    <ligand>
        <name>(6S)-NADPHX</name>
        <dbReference type="ChEBI" id="CHEBI:64076"/>
    </ligand>
</feature>
<comment type="similarity">
    <text evidence="3 19">In the N-terminal section; belongs to the NnrE/AIBP family.</text>
</comment>
<dbReference type="RefSeq" id="WP_090696950.1">
    <property type="nucleotide sequence ID" value="NZ_FOSP01000003.1"/>
</dbReference>
<dbReference type="PIRSF" id="PIRSF017184">
    <property type="entry name" value="Nnr"/>
    <property type="match status" value="1"/>
</dbReference>
<dbReference type="PANTHER" id="PTHR12592">
    <property type="entry name" value="ATP-DEPENDENT (S)-NAD(P)H-HYDRATE DEHYDRATASE FAMILY MEMBER"/>
    <property type="match status" value="1"/>
</dbReference>
<feature type="binding site" evidence="17">
    <location>
        <begin position="411"/>
        <end position="415"/>
    </location>
    <ligand>
        <name>AMP</name>
        <dbReference type="ChEBI" id="CHEBI:456215"/>
    </ligand>
</feature>
<evidence type="ECO:0000256" key="13">
    <source>
        <dbReference type="ARBA" id="ARBA00023268"/>
    </source>
</evidence>
<dbReference type="GO" id="GO:0046872">
    <property type="term" value="F:metal ion binding"/>
    <property type="evidence" value="ECO:0007669"/>
    <property type="project" value="UniProtKB-UniRule"/>
</dbReference>
<comment type="cofactor">
    <cofactor evidence="18 19">
        <name>K(+)</name>
        <dbReference type="ChEBI" id="CHEBI:29103"/>
    </cofactor>
    <text evidence="18 19">Binds 1 potassium ion per subunit.</text>
</comment>
<feature type="binding site" evidence="17">
    <location>
        <position position="441"/>
    </location>
    <ligand>
        <name>(6S)-NADPHX</name>
        <dbReference type="ChEBI" id="CHEBI:64076"/>
    </ligand>
</feature>
<evidence type="ECO:0000256" key="7">
    <source>
        <dbReference type="ARBA" id="ARBA00022840"/>
    </source>
</evidence>
<dbReference type="EC" id="5.1.99.6" evidence="19"/>
<evidence type="ECO:0000256" key="15">
    <source>
        <dbReference type="ARBA" id="ARBA00048238"/>
    </source>
</evidence>
<dbReference type="GO" id="GO:0005524">
    <property type="term" value="F:ATP binding"/>
    <property type="evidence" value="ECO:0007669"/>
    <property type="project" value="UniProtKB-UniRule"/>
</dbReference>
<evidence type="ECO:0000256" key="10">
    <source>
        <dbReference type="ARBA" id="ARBA00023027"/>
    </source>
</evidence>
<keyword evidence="6 17" id="KW-0547">Nucleotide-binding</keyword>
<comment type="catalytic activity">
    <reaction evidence="2 18 19">
        <text>(6R)-NADPHX = (6S)-NADPHX</text>
        <dbReference type="Rhea" id="RHEA:32227"/>
        <dbReference type="ChEBI" id="CHEBI:64076"/>
        <dbReference type="ChEBI" id="CHEBI:64077"/>
        <dbReference type="EC" id="5.1.99.6"/>
    </reaction>
</comment>
<proteinExistence type="inferred from homology"/>
<keyword evidence="22" id="KW-0418">Kinase</keyword>
<dbReference type="Gene3D" id="3.40.50.10260">
    <property type="entry name" value="YjeF N-terminal domain"/>
    <property type="match status" value="1"/>
</dbReference>
<evidence type="ECO:0000259" key="20">
    <source>
        <dbReference type="PROSITE" id="PS51383"/>
    </source>
</evidence>
<comment type="function">
    <text evidence="17">Catalyzes the dehydration of the S-form of NAD(P)HX at the expense of ADP, which is converted to AMP. Together with NAD(P)HX epimerase, which catalyzes the epimerization of the S- and R-forms, the enzyme allows the repair of both epimers of NAD(P)HX, a damaged form of NAD(P)H that is a result of enzymatic or heat-dependent hydration.</text>
</comment>
<dbReference type="EMBL" id="FOSP01000003">
    <property type="protein sequence ID" value="SFK26606.1"/>
    <property type="molecule type" value="Genomic_DNA"/>
</dbReference>
<dbReference type="InterPro" id="IPR030677">
    <property type="entry name" value="Nnr"/>
</dbReference>
<keyword evidence="12 17" id="KW-0456">Lyase</keyword>
<evidence type="ECO:0000256" key="19">
    <source>
        <dbReference type="PIRNR" id="PIRNR017184"/>
    </source>
</evidence>
<dbReference type="Gene3D" id="3.40.1190.20">
    <property type="match status" value="1"/>
</dbReference>
<dbReference type="Pfam" id="PF01256">
    <property type="entry name" value="Carb_kinase"/>
    <property type="match status" value="1"/>
</dbReference>
<dbReference type="GO" id="GO:0052856">
    <property type="term" value="F:NAD(P)HX epimerase activity"/>
    <property type="evidence" value="ECO:0007669"/>
    <property type="project" value="UniProtKB-UniRule"/>
</dbReference>
<evidence type="ECO:0000256" key="18">
    <source>
        <dbReference type="HAMAP-Rule" id="MF_01966"/>
    </source>
</evidence>
<dbReference type="InterPro" id="IPR004443">
    <property type="entry name" value="YjeF_N_dom"/>
</dbReference>
<feature type="domain" description="YjeF C-terminal" evidence="20">
    <location>
        <begin position="229"/>
        <end position="501"/>
    </location>
</feature>
<dbReference type="HAMAP" id="MF_01965">
    <property type="entry name" value="NADHX_dehydratase"/>
    <property type="match status" value="1"/>
</dbReference>
<dbReference type="InterPro" id="IPR000631">
    <property type="entry name" value="CARKD"/>
</dbReference>
<dbReference type="PROSITE" id="PS51385">
    <property type="entry name" value="YJEF_N"/>
    <property type="match status" value="1"/>
</dbReference>
<keyword evidence="13" id="KW-0511">Multifunctional enzyme</keyword>
<dbReference type="PANTHER" id="PTHR12592:SF0">
    <property type="entry name" value="ATP-DEPENDENT (S)-NAD(P)H-HYDRATE DEHYDRATASE"/>
    <property type="match status" value="1"/>
</dbReference>
<protein>
    <recommendedName>
        <fullName evidence="19">Bifunctional NAD(P)H-hydrate repair enzyme</fullName>
    </recommendedName>
    <alternativeName>
        <fullName evidence="19">Nicotinamide nucleotide repair protein</fullName>
    </alternativeName>
    <domain>
        <recommendedName>
            <fullName evidence="19">ADP-dependent (S)-NAD(P)H-hydrate dehydratase</fullName>
            <ecNumber evidence="19">4.2.1.136</ecNumber>
        </recommendedName>
        <alternativeName>
            <fullName evidence="19">ADP-dependent NAD(P)HX dehydratase</fullName>
        </alternativeName>
    </domain>
    <domain>
        <recommendedName>
            <fullName evidence="19">NAD(P)H-hydrate epimerase</fullName>
            <ecNumber evidence="19">5.1.99.6</ecNumber>
        </recommendedName>
    </domain>
</protein>
<dbReference type="PROSITE" id="PS51383">
    <property type="entry name" value="YJEF_C_3"/>
    <property type="match status" value="1"/>
</dbReference>
<comment type="similarity">
    <text evidence="17">Belongs to the NnrD/CARKD family.</text>
</comment>
<dbReference type="SUPFAM" id="SSF64153">
    <property type="entry name" value="YjeF N-terminal domain-like"/>
    <property type="match status" value="1"/>
</dbReference>
<evidence type="ECO:0000256" key="14">
    <source>
        <dbReference type="ARBA" id="ARBA00025153"/>
    </source>
</evidence>
<dbReference type="NCBIfam" id="TIGR00197">
    <property type="entry name" value="yjeF_nterm"/>
    <property type="match status" value="1"/>
</dbReference>
<feature type="binding site" evidence="18">
    <location>
        <position position="145"/>
    </location>
    <ligand>
        <name>(6S)-NADPHX</name>
        <dbReference type="ChEBI" id="CHEBI:64076"/>
    </ligand>
</feature>
<evidence type="ECO:0000256" key="12">
    <source>
        <dbReference type="ARBA" id="ARBA00023239"/>
    </source>
</evidence>
<evidence type="ECO:0000313" key="23">
    <source>
        <dbReference type="Proteomes" id="UP000199533"/>
    </source>
</evidence>
<gene>
    <name evidence="17" type="primary">nnrD</name>
    <name evidence="18" type="synonym">nnrE</name>
    <name evidence="22" type="ORF">SAMN05216302_100319</name>
</gene>
<keyword evidence="11 18" id="KW-0413">Isomerase</keyword>
<evidence type="ECO:0000256" key="4">
    <source>
        <dbReference type="ARBA" id="ARBA00009524"/>
    </source>
</evidence>
<accession>A0A1I3Y5V0</accession>
<dbReference type="NCBIfam" id="TIGR00196">
    <property type="entry name" value="yjeF_cterm"/>
    <property type="match status" value="1"/>
</dbReference>
<dbReference type="STRING" id="52441.SAMN05216302_100319"/>
<evidence type="ECO:0000256" key="17">
    <source>
        <dbReference type="HAMAP-Rule" id="MF_01965"/>
    </source>
</evidence>
<keyword evidence="10 17" id="KW-0520">NAD</keyword>
<evidence type="ECO:0000256" key="9">
    <source>
        <dbReference type="ARBA" id="ARBA00022958"/>
    </source>
</evidence>
<dbReference type="AlphaFoldDB" id="A0A1I3Y5V0"/>
<feature type="binding site" evidence="18">
    <location>
        <position position="128"/>
    </location>
    <ligand>
        <name>K(+)</name>
        <dbReference type="ChEBI" id="CHEBI:29103"/>
    </ligand>
</feature>
<evidence type="ECO:0000313" key="22">
    <source>
        <dbReference type="EMBL" id="SFK26606.1"/>
    </source>
</evidence>
<dbReference type="OrthoDB" id="9806925at2"/>
<keyword evidence="5 18" id="KW-0479">Metal-binding</keyword>
<dbReference type="SUPFAM" id="SSF53613">
    <property type="entry name" value="Ribokinase-like"/>
    <property type="match status" value="1"/>
</dbReference>
<comment type="catalytic activity">
    <reaction evidence="15 17 19">
        <text>(6S)-NADHX + ADP = AMP + phosphate + NADH + H(+)</text>
        <dbReference type="Rhea" id="RHEA:32223"/>
        <dbReference type="ChEBI" id="CHEBI:15378"/>
        <dbReference type="ChEBI" id="CHEBI:43474"/>
        <dbReference type="ChEBI" id="CHEBI:57945"/>
        <dbReference type="ChEBI" id="CHEBI:64074"/>
        <dbReference type="ChEBI" id="CHEBI:456215"/>
        <dbReference type="ChEBI" id="CHEBI:456216"/>
        <dbReference type="EC" id="4.2.1.136"/>
    </reaction>
</comment>
<comment type="catalytic activity">
    <reaction evidence="16 17 19">
        <text>(6S)-NADPHX + ADP = AMP + phosphate + NADPH + H(+)</text>
        <dbReference type="Rhea" id="RHEA:32235"/>
        <dbReference type="ChEBI" id="CHEBI:15378"/>
        <dbReference type="ChEBI" id="CHEBI:43474"/>
        <dbReference type="ChEBI" id="CHEBI:57783"/>
        <dbReference type="ChEBI" id="CHEBI:64076"/>
        <dbReference type="ChEBI" id="CHEBI:456215"/>
        <dbReference type="ChEBI" id="CHEBI:456216"/>
        <dbReference type="EC" id="4.2.1.136"/>
    </reaction>
</comment>
<organism evidence="22 23">
    <name type="scientific">Nitrosomonas aestuarii</name>
    <dbReference type="NCBI Taxonomy" id="52441"/>
    <lineage>
        <taxon>Bacteria</taxon>
        <taxon>Pseudomonadati</taxon>
        <taxon>Pseudomonadota</taxon>
        <taxon>Betaproteobacteria</taxon>
        <taxon>Nitrosomonadales</taxon>
        <taxon>Nitrosomonadaceae</taxon>
        <taxon>Nitrosomonas</taxon>
    </lineage>
</organism>
<feature type="domain" description="YjeF N-terminal" evidence="21">
    <location>
        <begin position="9"/>
        <end position="220"/>
    </location>
</feature>
<dbReference type="PROSITE" id="PS01050">
    <property type="entry name" value="YJEF_C_2"/>
    <property type="match status" value="1"/>
</dbReference>
<evidence type="ECO:0000256" key="6">
    <source>
        <dbReference type="ARBA" id="ARBA00022741"/>
    </source>
</evidence>
<reference evidence="23" key="1">
    <citation type="submission" date="2016-10" db="EMBL/GenBank/DDBJ databases">
        <authorList>
            <person name="Varghese N."/>
            <person name="Submissions S."/>
        </authorList>
    </citation>
    <scope>NUCLEOTIDE SEQUENCE [LARGE SCALE GENOMIC DNA]</scope>
    <source>
        <strain evidence="23">Nm69</strain>
    </source>
</reference>
<evidence type="ECO:0000256" key="16">
    <source>
        <dbReference type="ARBA" id="ARBA00049209"/>
    </source>
</evidence>
<comment type="similarity">
    <text evidence="18">Belongs to the NnrE/AIBP family.</text>
</comment>
<dbReference type="HAMAP" id="MF_01966">
    <property type="entry name" value="NADHX_epimerase"/>
    <property type="match status" value="1"/>
</dbReference>
<dbReference type="Proteomes" id="UP000199533">
    <property type="component" value="Unassembled WGS sequence"/>
</dbReference>
<dbReference type="InterPro" id="IPR036652">
    <property type="entry name" value="YjeF_N_dom_sf"/>
</dbReference>
<keyword evidence="23" id="KW-1185">Reference proteome</keyword>
<comment type="cofactor">
    <cofactor evidence="17">
        <name>Mg(2+)</name>
        <dbReference type="ChEBI" id="CHEBI:18420"/>
    </cofactor>
</comment>
<feature type="binding site" evidence="17">
    <location>
        <position position="440"/>
    </location>
    <ligand>
        <name>AMP</name>
        <dbReference type="ChEBI" id="CHEBI:456215"/>
    </ligand>
</feature>
<dbReference type="GO" id="GO:0016301">
    <property type="term" value="F:kinase activity"/>
    <property type="evidence" value="ECO:0007669"/>
    <property type="project" value="UniProtKB-KW"/>
</dbReference>
<evidence type="ECO:0000256" key="1">
    <source>
        <dbReference type="ARBA" id="ARBA00000013"/>
    </source>
</evidence>
<dbReference type="CDD" id="cd01171">
    <property type="entry name" value="YXKO-related"/>
    <property type="match status" value="1"/>
</dbReference>
<feature type="binding site" evidence="17">
    <location>
        <position position="321"/>
    </location>
    <ligand>
        <name>(6S)-NADPHX</name>
        <dbReference type="ChEBI" id="CHEBI:64076"/>
    </ligand>
</feature>
<feature type="binding site" evidence="18">
    <location>
        <position position="63"/>
    </location>
    <ligand>
        <name>K(+)</name>
        <dbReference type="ChEBI" id="CHEBI:29103"/>
    </ligand>
</feature>
<dbReference type="GO" id="GO:0046496">
    <property type="term" value="P:nicotinamide nucleotide metabolic process"/>
    <property type="evidence" value="ECO:0007669"/>
    <property type="project" value="UniProtKB-UniRule"/>
</dbReference>
<evidence type="ECO:0000256" key="3">
    <source>
        <dbReference type="ARBA" id="ARBA00006001"/>
    </source>
</evidence>
<comment type="catalytic activity">
    <reaction evidence="1 18 19">
        <text>(6R)-NADHX = (6S)-NADHX</text>
        <dbReference type="Rhea" id="RHEA:32215"/>
        <dbReference type="ChEBI" id="CHEBI:64074"/>
        <dbReference type="ChEBI" id="CHEBI:64075"/>
        <dbReference type="EC" id="5.1.99.6"/>
    </reaction>
</comment>